<accession>A0AAE1WZC6</accession>
<dbReference type="EMBL" id="JACGWL010000005">
    <property type="protein sequence ID" value="KAK4402398.1"/>
    <property type="molecule type" value="Genomic_DNA"/>
</dbReference>
<dbReference type="Pfam" id="PF05938">
    <property type="entry name" value="Self-incomp_S1"/>
    <property type="match status" value="1"/>
</dbReference>
<dbReference type="PANTHER" id="PTHR31232:SF61">
    <property type="entry name" value="S-PROTEIN HOMOLOG"/>
    <property type="match status" value="1"/>
</dbReference>
<keyword evidence="8" id="KW-1185">Reference proteome</keyword>
<evidence type="ECO:0000313" key="8">
    <source>
        <dbReference type="Proteomes" id="UP001289374"/>
    </source>
</evidence>
<proteinExistence type="inferred from homology"/>
<organism evidence="7 8">
    <name type="scientific">Sesamum angolense</name>
    <dbReference type="NCBI Taxonomy" id="2727404"/>
    <lineage>
        <taxon>Eukaryota</taxon>
        <taxon>Viridiplantae</taxon>
        <taxon>Streptophyta</taxon>
        <taxon>Embryophyta</taxon>
        <taxon>Tracheophyta</taxon>
        <taxon>Spermatophyta</taxon>
        <taxon>Magnoliopsida</taxon>
        <taxon>eudicotyledons</taxon>
        <taxon>Gunneridae</taxon>
        <taxon>Pentapetalae</taxon>
        <taxon>asterids</taxon>
        <taxon>lamiids</taxon>
        <taxon>Lamiales</taxon>
        <taxon>Pedaliaceae</taxon>
        <taxon>Sesamum</taxon>
    </lineage>
</organism>
<reference evidence="7" key="1">
    <citation type="submission" date="2020-06" db="EMBL/GenBank/DDBJ databases">
        <authorList>
            <person name="Li T."/>
            <person name="Hu X."/>
            <person name="Zhang T."/>
            <person name="Song X."/>
            <person name="Zhang H."/>
            <person name="Dai N."/>
            <person name="Sheng W."/>
            <person name="Hou X."/>
            <person name="Wei L."/>
        </authorList>
    </citation>
    <scope>NUCLEOTIDE SEQUENCE</scope>
    <source>
        <strain evidence="7">K16</strain>
        <tissue evidence="7">Leaf</tissue>
    </source>
</reference>
<comment type="similarity">
    <text evidence="2 6">Belongs to the plant self-incompatibility (S1) protein family.</text>
</comment>
<keyword evidence="3 6" id="KW-0713">Self-incompatibility</keyword>
<keyword evidence="4 6" id="KW-0964">Secreted</keyword>
<evidence type="ECO:0000256" key="5">
    <source>
        <dbReference type="ARBA" id="ARBA00022729"/>
    </source>
</evidence>
<sequence>MASTTSADCIATSEYEVHVFNRLPDPKLKLHCASKDDDLGYHEIVQNYDFNWKFCDSFTKRTLFFCHLWWLNKDAAFDVFKSKSSDDCDRYLCLWEARSDGIYFSSGSPPKLFRKKFAWNVSRSLMSSLSGYGGEGAGAVELMDCDGPTIMWWASESRPNTRPFFCSLAADIHSCCWFGDTEA</sequence>
<keyword evidence="5" id="KW-0732">Signal</keyword>
<evidence type="ECO:0000313" key="7">
    <source>
        <dbReference type="EMBL" id="KAK4402398.1"/>
    </source>
</evidence>
<dbReference type="Proteomes" id="UP001289374">
    <property type="component" value="Unassembled WGS sequence"/>
</dbReference>
<comment type="caution">
    <text evidence="7">The sequence shown here is derived from an EMBL/GenBank/DDBJ whole genome shotgun (WGS) entry which is preliminary data.</text>
</comment>
<dbReference type="PANTHER" id="PTHR31232">
    <property type="match status" value="1"/>
</dbReference>
<gene>
    <name evidence="7" type="ORF">Sango_0980500</name>
</gene>
<evidence type="ECO:0000256" key="1">
    <source>
        <dbReference type="ARBA" id="ARBA00004613"/>
    </source>
</evidence>
<name>A0AAE1WZC6_9LAMI</name>
<dbReference type="AlphaFoldDB" id="A0AAE1WZC6"/>
<dbReference type="InterPro" id="IPR010264">
    <property type="entry name" value="Self-incomp_S1"/>
</dbReference>
<comment type="subcellular location">
    <subcellularLocation>
        <location evidence="1 6">Secreted</location>
    </subcellularLocation>
</comment>
<reference evidence="7" key="2">
    <citation type="journal article" date="2024" name="Plant">
        <title>Genomic evolution and insights into agronomic trait innovations of Sesamum species.</title>
        <authorList>
            <person name="Miao H."/>
            <person name="Wang L."/>
            <person name="Qu L."/>
            <person name="Liu H."/>
            <person name="Sun Y."/>
            <person name="Le M."/>
            <person name="Wang Q."/>
            <person name="Wei S."/>
            <person name="Zheng Y."/>
            <person name="Lin W."/>
            <person name="Duan Y."/>
            <person name="Cao H."/>
            <person name="Xiong S."/>
            <person name="Wang X."/>
            <person name="Wei L."/>
            <person name="Li C."/>
            <person name="Ma Q."/>
            <person name="Ju M."/>
            <person name="Zhao R."/>
            <person name="Li G."/>
            <person name="Mu C."/>
            <person name="Tian Q."/>
            <person name="Mei H."/>
            <person name="Zhang T."/>
            <person name="Gao T."/>
            <person name="Zhang H."/>
        </authorList>
    </citation>
    <scope>NUCLEOTIDE SEQUENCE</scope>
    <source>
        <strain evidence="7">K16</strain>
    </source>
</reference>
<evidence type="ECO:0000256" key="6">
    <source>
        <dbReference type="RuleBase" id="RU367044"/>
    </source>
</evidence>
<dbReference type="GO" id="GO:0005576">
    <property type="term" value="C:extracellular region"/>
    <property type="evidence" value="ECO:0007669"/>
    <property type="project" value="UniProtKB-SubCell"/>
</dbReference>
<evidence type="ECO:0000256" key="2">
    <source>
        <dbReference type="ARBA" id="ARBA00005581"/>
    </source>
</evidence>
<evidence type="ECO:0000256" key="3">
    <source>
        <dbReference type="ARBA" id="ARBA00022471"/>
    </source>
</evidence>
<protein>
    <recommendedName>
        <fullName evidence="6">S-protein homolog</fullName>
    </recommendedName>
</protein>
<evidence type="ECO:0000256" key="4">
    <source>
        <dbReference type="ARBA" id="ARBA00022525"/>
    </source>
</evidence>
<dbReference type="GO" id="GO:0060320">
    <property type="term" value="P:rejection of self pollen"/>
    <property type="evidence" value="ECO:0007669"/>
    <property type="project" value="UniProtKB-KW"/>
</dbReference>